<feature type="domain" description="HTH cro/C1-type" evidence="2">
    <location>
        <begin position="21"/>
        <end position="75"/>
    </location>
</feature>
<dbReference type="Gene3D" id="1.10.260.40">
    <property type="entry name" value="lambda repressor-like DNA-binding domains"/>
    <property type="match status" value="1"/>
</dbReference>
<dbReference type="InterPro" id="IPR011051">
    <property type="entry name" value="RmlC_Cupin_sf"/>
</dbReference>
<dbReference type="RefSeq" id="WP_344876231.1">
    <property type="nucleotide sequence ID" value="NZ_BAABAL010000012.1"/>
</dbReference>
<dbReference type="SUPFAM" id="SSF47413">
    <property type="entry name" value="lambda repressor-like DNA-binding domains"/>
    <property type="match status" value="1"/>
</dbReference>
<dbReference type="Pfam" id="PF01381">
    <property type="entry name" value="HTH_3"/>
    <property type="match status" value="1"/>
</dbReference>
<dbReference type="CDD" id="cd02209">
    <property type="entry name" value="cupin_XRE_C"/>
    <property type="match status" value="1"/>
</dbReference>
<dbReference type="InterPro" id="IPR014710">
    <property type="entry name" value="RmlC-like_jellyroll"/>
</dbReference>
<dbReference type="PANTHER" id="PTHR46797">
    <property type="entry name" value="HTH-TYPE TRANSCRIPTIONAL REGULATOR"/>
    <property type="match status" value="1"/>
</dbReference>
<dbReference type="SUPFAM" id="SSF51182">
    <property type="entry name" value="RmlC-like cupins"/>
    <property type="match status" value="1"/>
</dbReference>
<evidence type="ECO:0000259" key="2">
    <source>
        <dbReference type="PROSITE" id="PS50943"/>
    </source>
</evidence>
<keyword evidence="1" id="KW-0238">DNA-binding</keyword>
<dbReference type="PROSITE" id="PS50943">
    <property type="entry name" value="HTH_CROC1"/>
    <property type="match status" value="1"/>
</dbReference>
<dbReference type="SMART" id="SM00530">
    <property type="entry name" value="HTH_XRE"/>
    <property type="match status" value="1"/>
</dbReference>
<name>A0ABP7SF85_9PSEU</name>
<dbReference type="InterPro" id="IPR013096">
    <property type="entry name" value="Cupin_2"/>
</dbReference>
<sequence length="198" mass="21215">MPDASSPPSPVPAGETLGERLRSTRLAAGLGVRELGRRVGVSGSMISQIEKGVSRPSVSTLYAITNELGVTLDGLFTTDPVPGEAPEPVVVRRDGEQAVMPLGKGVTYVLLGVDHERALRFLRIFFEVGGESGGSEAFMRHGGSEYGYVQAGRIGVTVGTETHELRPGDTITLNPQLPHRIFNLGDTSAELFWVFVER</sequence>
<reference evidence="4" key="1">
    <citation type="journal article" date="2019" name="Int. J. Syst. Evol. Microbiol.">
        <title>The Global Catalogue of Microorganisms (GCM) 10K type strain sequencing project: providing services to taxonomists for standard genome sequencing and annotation.</title>
        <authorList>
            <consortium name="The Broad Institute Genomics Platform"/>
            <consortium name="The Broad Institute Genome Sequencing Center for Infectious Disease"/>
            <person name="Wu L."/>
            <person name="Ma J."/>
        </authorList>
    </citation>
    <scope>NUCLEOTIDE SEQUENCE [LARGE SCALE GENOMIC DNA]</scope>
    <source>
        <strain evidence="4">JCM 17342</strain>
    </source>
</reference>
<dbReference type="InterPro" id="IPR050807">
    <property type="entry name" value="TransReg_Diox_bact_type"/>
</dbReference>
<dbReference type="PANTHER" id="PTHR46797:SF1">
    <property type="entry name" value="METHYLPHOSPHONATE SYNTHASE"/>
    <property type="match status" value="1"/>
</dbReference>
<dbReference type="Pfam" id="PF07883">
    <property type="entry name" value="Cupin_2"/>
    <property type="match status" value="1"/>
</dbReference>
<dbReference type="InterPro" id="IPR010982">
    <property type="entry name" value="Lambda_DNA-bd_dom_sf"/>
</dbReference>
<dbReference type="InterPro" id="IPR001387">
    <property type="entry name" value="Cro/C1-type_HTH"/>
</dbReference>
<comment type="caution">
    <text evidence="3">The sequence shown here is derived from an EMBL/GenBank/DDBJ whole genome shotgun (WGS) entry which is preliminary data.</text>
</comment>
<evidence type="ECO:0000313" key="4">
    <source>
        <dbReference type="Proteomes" id="UP001501747"/>
    </source>
</evidence>
<evidence type="ECO:0000256" key="1">
    <source>
        <dbReference type="ARBA" id="ARBA00023125"/>
    </source>
</evidence>
<protein>
    <submittedName>
        <fullName evidence="3">Helix-turn-helix domain-containing protein</fullName>
    </submittedName>
</protein>
<gene>
    <name evidence="3" type="ORF">GCM10022247_36320</name>
</gene>
<dbReference type="Proteomes" id="UP001501747">
    <property type="component" value="Unassembled WGS sequence"/>
</dbReference>
<keyword evidence="4" id="KW-1185">Reference proteome</keyword>
<dbReference type="EMBL" id="BAABAL010000012">
    <property type="protein sequence ID" value="GAA4010814.1"/>
    <property type="molecule type" value="Genomic_DNA"/>
</dbReference>
<evidence type="ECO:0000313" key="3">
    <source>
        <dbReference type="EMBL" id="GAA4010814.1"/>
    </source>
</evidence>
<organism evidence="3 4">
    <name type="scientific">Allokutzneria multivorans</name>
    <dbReference type="NCBI Taxonomy" id="1142134"/>
    <lineage>
        <taxon>Bacteria</taxon>
        <taxon>Bacillati</taxon>
        <taxon>Actinomycetota</taxon>
        <taxon>Actinomycetes</taxon>
        <taxon>Pseudonocardiales</taxon>
        <taxon>Pseudonocardiaceae</taxon>
        <taxon>Allokutzneria</taxon>
    </lineage>
</organism>
<dbReference type="Gene3D" id="2.60.120.10">
    <property type="entry name" value="Jelly Rolls"/>
    <property type="match status" value="1"/>
</dbReference>
<accession>A0ABP7SF85</accession>
<dbReference type="CDD" id="cd00093">
    <property type="entry name" value="HTH_XRE"/>
    <property type="match status" value="1"/>
</dbReference>
<proteinExistence type="predicted"/>